<dbReference type="GeneID" id="96777808"/>
<dbReference type="EMBL" id="VUNR01000004">
    <property type="protein sequence ID" value="MSU07895.1"/>
    <property type="molecule type" value="Genomic_DNA"/>
</dbReference>
<gene>
    <name evidence="1" type="ORF">FYJ84_02680</name>
</gene>
<dbReference type="RefSeq" id="WP_154405921.1">
    <property type="nucleotide sequence ID" value="NZ_VUNR01000004.1"/>
</dbReference>
<accession>A0A6I2UDI8</accession>
<sequence length="182" mass="21341">MFDSDILFYGKHADYLRQLAPSKQYKEKTEQRRTFFNSNIEAVLAAAAIGFIKGKKSQIERDTRIADNRIFYEAVSRHKEELELIYRLIMLLDDKGNLPANTRIDKAFRYDANDELRKPGDEVFWAYVRGGIEYLYDVLYKESENTQEDIQKAVEFVESFRVTYLEDGMINEIYGMCNKTGI</sequence>
<protein>
    <submittedName>
        <fullName evidence="1">Uncharacterized protein</fullName>
    </submittedName>
</protein>
<evidence type="ECO:0000313" key="2">
    <source>
        <dbReference type="Proteomes" id="UP000433181"/>
    </source>
</evidence>
<evidence type="ECO:0000313" key="1">
    <source>
        <dbReference type="EMBL" id="MSU07895.1"/>
    </source>
</evidence>
<name>A0A6I2UDI8_9FIRM</name>
<proteinExistence type="predicted"/>
<dbReference type="AlphaFoldDB" id="A0A6I2UDI8"/>
<comment type="caution">
    <text evidence="1">The sequence shown here is derived from an EMBL/GenBank/DDBJ whole genome shotgun (WGS) entry which is preliminary data.</text>
</comment>
<organism evidence="1 2">
    <name type="scientific">Anaerovibrio slackiae</name>
    <dbReference type="NCBI Taxonomy" id="2652309"/>
    <lineage>
        <taxon>Bacteria</taxon>
        <taxon>Bacillati</taxon>
        <taxon>Bacillota</taxon>
        <taxon>Negativicutes</taxon>
        <taxon>Selenomonadales</taxon>
        <taxon>Selenomonadaceae</taxon>
        <taxon>Anaerovibrio</taxon>
    </lineage>
</organism>
<keyword evidence="2" id="KW-1185">Reference proteome</keyword>
<dbReference type="Proteomes" id="UP000433181">
    <property type="component" value="Unassembled WGS sequence"/>
</dbReference>
<reference evidence="1 2" key="1">
    <citation type="submission" date="2019-08" db="EMBL/GenBank/DDBJ databases">
        <title>In-depth cultivation of the pig gut microbiome towards novel bacterial diversity and tailored functional studies.</title>
        <authorList>
            <person name="Wylensek D."/>
            <person name="Hitch T.C.A."/>
            <person name="Clavel T."/>
        </authorList>
    </citation>
    <scope>NUCLEOTIDE SEQUENCE [LARGE SCALE GENOMIC DNA]</scope>
    <source>
        <strain evidence="1 2">WCA-693-APC-5D-A</strain>
    </source>
</reference>